<evidence type="ECO:0000256" key="2">
    <source>
        <dbReference type="SAM" id="Phobius"/>
    </source>
</evidence>
<evidence type="ECO:0000256" key="1">
    <source>
        <dbReference type="SAM" id="MobiDB-lite"/>
    </source>
</evidence>
<dbReference type="GO" id="GO:0016811">
    <property type="term" value="F:hydrolase activity, acting on carbon-nitrogen (but not peptide) bonds, in linear amides"/>
    <property type="evidence" value="ECO:0007669"/>
    <property type="project" value="InterPro"/>
</dbReference>
<organism evidence="3 4">
    <name type="scientific">Actinopolymorpha pittospori</name>
    <dbReference type="NCBI Taxonomy" id="648752"/>
    <lineage>
        <taxon>Bacteria</taxon>
        <taxon>Bacillati</taxon>
        <taxon>Actinomycetota</taxon>
        <taxon>Actinomycetes</taxon>
        <taxon>Propionibacteriales</taxon>
        <taxon>Actinopolymorphaceae</taxon>
        <taxon>Actinopolymorpha</taxon>
    </lineage>
</organism>
<evidence type="ECO:0000313" key="3">
    <source>
        <dbReference type="EMBL" id="MBE1607283.1"/>
    </source>
</evidence>
<dbReference type="Gene3D" id="3.10.28.20">
    <property type="entry name" value="Acetamidase/Formamidase-like domains"/>
    <property type="match status" value="1"/>
</dbReference>
<protein>
    <submittedName>
        <fullName evidence="3">Acetamidase/formamidase</fullName>
    </submittedName>
</protein>
<evidence type="ECO:0000313" key="4">
    <source>
        <dbReference type="Proteomes" id="UP000638648"/>
    </source>
</evidence>
<dbReference type="RefSeq" id="WP_192751254.1">
    <property type="nucleotide sequence ID" value="NZ_BAABJL010000122.1"/>
</dbReference>
<dbReference type="Pfam" id="PF03069">
    <property type="entry name" value="FmdA_AmdA"/>
    <property type="match status" value="2"/>
</dbReference>
<accession>A0A927MXU8</accession>
<dbReference type="PROSITE" id="PS51318">
    <property type="entry name" value="TAT"/>
    <property type="match status" value="1"/>
</dbReference>
<keyword evidence="2" id="KW-0472">Membrane</keyword>
<reference evidence="3" key="1">
    <citation type="submission" date="2020-10" db="EMBL/GenBank/DDBJ databases">
        <title>Sequencing the genomes of 1000 actinobacteria strains.</title>
        <authorList>
            <person name="Klenk H.-P."/>
        </authorList>
    </citation>
    <scope>NUCLEOTIDE SEQUENCE</scope>
    <source>
        <strain evidence="3">DSM 45354</strain>
    </source>
</reference>
<dbReference type="PANTHER" id="PTHR31891:SF1">
    <property type="entry name" value="FORMAMIDASE C869.04-RELATED"/>
    <property type="match status" value="1"/>
</dbReference>
<sequence>MHTGRPGPDDTSPANAVRDEHPTTTLRPSLRRRSLLAGGAGLAAVGAAGLVAPTAAEAQAHDRVPMPKGGRRVHLASRPDTVHWGYMDAALKPVLRVRPGDVVTIDTLSHQGMINGTDPVSFFGQYGIHRGEVLKDAIDVYAAKAPEPGFSAHVLTGPTYVEGAEPGDVLEVRILESHARVPYGVNRTGPGTGVLPDLLTEQSTKVIPLDLRKRLAKVAKDVDVPIDAFQGIMCTAPAPELGKVSSRPPGAYGGNMDLRDLIAGCTLYLPVFNDGALFSTGDGHTAQGDGEVDGTAIETSLTTTVQFFVHKNVDAPWPRAENRTHFITMGIDVDLDAALAISLQEAVDFLRAEMGLSAADAYTLCSVAVDFEIAEAVNFTKVVHGKIPKGIFKHVPRYWAD</sequence>
<feature type="region of interest" description="Disordered" evidence="1">
    <location>
        <begin position="1"/>
        <end position="25"/>
    </location>
</feature>
<gene>
    <name evidence="3" type="ORF">HEB94_004131</name>
</gene>
<dbReference type="Gene3D" id="2.60.120.580">
    <property type="entry name" value="Acetamidase/Formamidase-like domains"/>
    <property type="match status" value="2"/>
</dbReference>
<dbReference type="InterPro" id="IPR006311">
    <property type="entry name" value="TAT_signal"/>
</dbReference>
<keyword evidence="4" id="KW-1185">Reference proteome</keyword>
<dbReference type="PANTHER" id="PTHR31891">
    <property type="entry name" value="FORMAMIDASE C869.04-RELATED"/>
    <property type="match status" value="1"/>
</dbReference>
<dbReference type="EMBL" id="JADBEM010000001">
    <property type="protein sequence ID" value="MBE1607283.1"/>
    <property type="molecule type" value="Genomic_DNA"/>
</dbReference>
<dbReference type="SUPFAM" id="SSF141130">
    <property type="entry name" value="Acetamidase/Formamidase-like"/>
    <property type="match status" value="1"/>
</dbReference>
<dbReference type="Proteomes" id="UP000638648">
    <property type="component" value="Unassembled WGS sequence"/>
</dbReference>
<feature type="transmembrane region" description="Helical" evidence="2">
    <location>
        <begin position="35"/>
        <end position="56"/>
    </location>
</feature>
<dbReference type="InterPro" id="IPR004304">
    <property type="entry name" value="FmdA_AmdA"/>
</dbReference>
<name>A0A927MXU8_9ACTN</name>
<keyword evidence="2" id="KW-0812">Transmembrane</keyword>
<keyword evidence="2" id="KW-1133">Transmembrane helix</keyword>
<proteinExistence type="predicted"/>
<comment type="caution">
    <text evidence="3">The sequence shown here is derived from an EMBL/GenBank/DDBJ whole genome shotgun (WGS) entry which is preliminary data.</text>
</comment>
<dbReference type="AlphaFoldDB" id="A0A927MXU8"/>